<dbReference type="EMBL" id="LSRX01008679">
    <property type="protein sequence ID" value="OLP47053.1"/>
    <property type="molecule type" value="Genomic_DNA"/>
</dbReference>
<evidence type="ECO:0000313" key="2">
    <source>
        <dbReference type="Proteomes" id="UP000186817"/>
    </source>
</evidence>
<sequence>MGRVQLAQRACAVAAAAILGGVAEGLKNFAFN</sequence>
<reference evidence="1 2" key="1">
    <citation type="submission" date="2016-02" db="EMBL/GenBank/DDBJ databases">
        <title>Genome analysis of coral dinoflagellate symbionts highlights evolutionary adaptations to a symbiotic lifestyle.</title>
        <authorList>
            <person name="Aranda M."/>
            <person name="Li Y."/>
            <person name="Liew Y.J."/>
            <person name="Baumgarten S."/>
            <person name="Simakov O."/>
            <person name="Wilson M."/>
            <person name="Piel J."/>
            <person name="Ashoor H."/>
            <person name="Bougouffa S."/>
            <person name="Bajic V.B."/>
            <person name="Ryu T."/>
            <person name="Ravasi T."/>
            <person name="Bayer T."/>
            <person name="Micklem G."/>
            <person name="Kim H."/>
            <person name="Bhak J."/>
            <person name="Lajeunesse T.C."/>
            <person name="Voolstra C.R."/>
        </authorList>
    </citation>
    <scope>NUCLEOTIDE SEQUENCE [LARGE SCALE GENOMIC DNA]</scope>
    <source>
        <strain evidence="1 2">CCMP2467</strain>
    </source>
</reference>
<protein>
    <submittedName>
        <fullName evidence="1">Uncharacterized protein</fullName>
    </submittedName>
</protein>
<feature type="non-terminal residue" evidence="1">
    <location>
        <position position="32"/>
    </location>
</feature>
<proteinExistence type="predicted"/>
<dbReference type="AlphaFoldDB" id="A0A1Q8ZYP5"/>
<comment type="caution">
    <text evidence="1">The sequence shown here is derived from an EMBL/GenBank/DDBJ whole genome shotgun (WGS) entry which is preliminary data.</text>
</comment>
<evidence type="ECO:0000313" key="1">
    <source>
        <dbReference type="EMBL" id="OLP47053.1"/>
    </source>
</evidence>
<keyword evidence="2" id="KW-1185">Reference proteome</keyword>
<accession>A0A1Q8ZYP5</accession>
<gene>
    <name evidence="1" type="ORF">AK812_SmicGene48722</name>
</gene>
<name>A0A1Q8ZYP5_SYMMI</name>
<dbReference type="Proteomes" id="UP000186817">
    <property type="component" value="Unassembled WGS sequence"/>
</dbReference>
<organism evidence="1 2">
    <name type="scientific">Symbiodinium microadriaticum</name>
    <name type="common">Dinoflagellate</name>
    <name type="synonym">Zooxanthella microadriatica</name>
    <dbReference type="NCBI Taxonomy" id="2951"/>
    <lineage>
        <taxon>Eukaryota</taxon>
        <taxon>Sar</taxon>
        <taxon>Alveolata</taxon>
        <taxon>Dinophyceae</taxon>
        <taxon>Suessiales</taxon>
        <taxon>Symbiodiniaceae</taxon>
        <taxon>Symbiodinium</taxon>
    </lineage>
</organism>